<keyword evidence="2" id="KW-0472">Membrane</keyword>
<feature type="transmembrane region" description="Helical" evidence="2">
    <location>
        <begin position="25"/>
        <end position="45"/>
    </location>
</feature>
<feature type="compositionally biased region" description="Polar residues" evidence="1">
    <location>
        <begin position="1"/>
        <end position="15"/>
    </location>
</feature>
<dbReference type="EMBL" id="CP146606">
    <property type="protein sequence ID" value="WYK18565.1"/>
    <property type="molecule type" value="Genomic_DNA"/>
</dbReference>
<name>A0ABZ2TJG3_9RHOB</name>
<evidence type="ECO:0000313" key="3">
    <source>
        <dbReference type="EMBL" id="WYK18565.1"/>
    </source>
</evidence>
<organism evidence="3 4">
    <name type="scientific">Roseovarius rhodophyticola</name>
    <dbReference type="NCBI Taxonomy" id="3080827"/>
    <lineage>
        <taxon>Bacteria</taxon>
        <taxon>Pseudomonadati</taxon>
        <taxon>Pseudomonadota</taxon>
        <taxon>Alphaproteobacteria</taxon>
        <taxon>Rhodobacterales</taxon>
        <taxon>Roseobacteraceae</taxon>
        <taxon>Roseovarius</taxon>
    </lineage>
</organism>
<dbReference type="RefSeq" id="WP_317055248.1">
    <property type="nucleotide sequence ID" value="NZ_CP146606.1"/>
</dbReference>
<reference evidence="3 4" key="1">
    <citation type="submission" date="2024-02" db="EMBL/GenBank/DDBJ databases">
        <title>Roseovarius strain W115 nov., isolated from a marine algae.</title>
        <authorList>
            <person name="Lee M.W."/>
            <person name="Lee J.K."/>
            <person name="Kim J.M."/>
            <person name="Choi D.G."/>
            <person name="Baek J.H."/>
            <person name="Bayburt H."/>
            <person name="Jung J.J."/>
            <person name="Han D.M."/>
            <person name="Jeon C.O."/>
        </authorList>
    </citation>
    <scope>NUCLEOTIDE SEQUENCE [LARGE SCALE GENOMIC DNA]</scope>
    <source>
        <strain evidence="3 4">W115</strain>
    </source>
</reference>
<evidence type="ECO:0008006" key="5">
    <source>
        <dbReference type="Google" id="ProtNLM"/>
    </source>
</evidence>
<proteinExistence type="predicted"/>
<accession>A0ABZ2TJG3</accession>
<evidence type="ECO:0000313" key="4">
    <source>
        <dbReference type="Proteomes" id="UP001281305"/>
    </source>
</evidence>
<keyword evidence="2" id="KW-1133">Transmembrane helix</keyword>
<sequence>MSDYNQWRQNQNYSPKPSDDDGGAALFWVLVVVVALGVFVAANFATGSVRGELSAPPATEVEQQPTSVATDDAEPMDDKATFGTKATFTSGD</sequence>
<gene>
    <name evidence="3" type="ORF">RZS32_001375</name>
</gene>
<keyword evidence="2" id="KW-0812">Transmembrane</keyword>
<dbReference type="Proteomes" id="UP001281305">
    <property type="component" value="Chromosome"/>
</dbReference>
<protein>
    <recommendedName>
        <fullName evidence="5">SPOR domain-containing protein</fullName>
    </recommendedName>
</protein>
<evidence type="ECO:0000256" key="1">
    <source>
        <dbReference type="SAM" id="MobiDB-lite"/>
    </source>
</evidence>
<evidence type="ECO:0000256" key="2">
    <source>
        <dbReference type="SAM" id="Phobius"/>
    </source>
</evidence>
<feature type="region of interest" description="Disordered" evidence="1">
    <location>
        <begin position="1"/>
        <end position="22"/>
    </location>
</feature>
<feature type="region of interest" description="Disordered" evidence="1">
    <location>
        <begin position="52"/>
        <end position="92"/>
    </location>
</feature>
<keyword evidence="4" id="KW-1185">Reference proteome</keyword>